<dbReference type="SFLD" id="SFLDG01019">
    <property type="entry name" value="Terpene_Cyclase_Like_1_C_Termi"/>
    <property type="match status" value="1"/>
</dbReference>
<dbReference type="InterPro" id="IPR050148">
    <property type="entry name" value="Terpene_synthase-like"/>
</dbReference>
<comment type="cofactor">
    <cofactor evidence="1">
        <name>Mg(2+)</name>
        <dbReference type="ChEBI" id="CHEBI:18420"/>
    </cofactor>
</comment>
<keyword evidence="3" id="KW-0460">Magnesium</keyword>
<dbReference type="FunFam" id="1.50.10.130:FF:000001">
    <property type="entry name" value="Isoprene synthase, chloroplastic"/>
    <property type="match status" value="1"/>
</dbReference>
<evidence type="ECO:0000256" key="1">
    <source>
        <dbReference type="ARBA" id="ARBA00001946"/>
    </source>
</evidence>
<proteinExistence type="predicted"/>
<dbReference type="InterPro" id="IPR036965">
    <property type="entry name" value="Terpene_synth_N_sf"/>
</dbReference>
<dbReference type="SUPFAM" id="SSF48239">
    <property type="entry name" value="Terpenoid cyclases/Protein prenyltransferases"/>
    <property type="match status" value="2"/>
</dbReference>
<dbReference type="PANTHER" id="PTHR31225:SF241">
    <property type="entry name" value="TERPENE SYNTHASE FAMILY, METAL-BINDING DOMAIN PROTEIN"/>
    <property type="match status" value="1"/>
</dbReference>
<dbReference type="InterPro" id="IPR005630">
    <property type="entry name" value="Terpene_synthase_metal-bd"/>
</dbReference>
<dbReference type="CDD" id="cd00684">
    <property type="entry name" value="Terpene_cyclase_plant_C1"/>
    <property type="match status" value="1"/>
</dbReference>
<keyword evidence="4" id="KW-0456">Lyase</keyword>
<evidence type="ECO:0000256" key="3">
    <source>
        <dbReference type="ARBA" id="ARBA00022842"/>
    </source>
</evidence>
<dbReference type="PANTHER" id="PTHR31225">
    <property type="entry name" value="OS04G0344100 PROTEIN-RELATED"/>
    <property type="match status" value="1"/>
</dbReference>
<evidence type="ECO:0000259" key="5">
    <source>
        <dbReference type="Pfam" id="PF01397"/>
    </source>
</evidence>
<keyword evidence="8" id="KW-1185">Reference proteome</keyword>
<dbReference type="SUPFAM" id="SSF48576">
    <property type="entry name" value="Terpenoid synthases"/>
    <property type="match status" value="2"/>
</dbReference>
<organism evidence="7 8">
    <name type="scientific">Arachis hypogaea</name>
    <name type="common">Peanut</name>
    <dbReference type="NCBI Taxonomy" id="3818"/>
    <lineage>
        <taxon>Eukaryota</taxon>
        <taxon>Viridiplantae</taxon>
        <taxon>Streptophyta</taxon>
        <taxon>Embryophyta</taxon>
        <taxon>Tracheophyta</taxon>
        <taxon>Spermatophyta</taxon>
        <taxon>Magnoliopsida</taxon>
        <taxon>eudicotyledons</taxon>
        <taxon>Gunneridae</taxon>
        <taxon>Pentapetalae</taxon>
        <taxon>rosids</taxon>
        <taxon>fabids</taxon>
        <taxon>Fabales</taxon>
        <taxon>Fabaceae</taxon>
        <taxon>Papilionoideae</taxon>
        <taxon>50 kb inversion clade</taxon>
        <taxon>dalbergioids sensu lato</taxon>
        <taxon>Dalbergieae</taxon>
        <taxon>Pterocarpus clade</taxon>
        <taxon>Arachis</taxon>
    </lineage>
</organism>
<accession>A0A445BY58</accession>
<dbReference type="InterPro" id="IPR001906">
    <property type="entry name" value="Terpene_synth_N"/>
</dbReference>
<name>A0A445BY58_ARAHY</name>
<dbReference type="FunFam" id="1.10.600.10:FF:000007">
    <property type="entry name" value="Isoprene synthase, chloroplastic"/>
    <property type="match status" value="1"/>
</dbReference>
<dbReference type="GO" id="GO:0016102">
    <property type="term" value="P:diterpenoid biosynthetic process"/>
    <property type="evidence" value="ECO:0007669"/>
    <property type="project" value="InterPro"/>
</dbReference>
<dbReference type="Pfam" id="PF01397">
    <property type="entry name" value="Terpene_synth"/>
    <property type="match status" value="1"/>
</dbReference>
<dbReference type="Gene3D" id="1.10.600.10">
    <property type="entry name" value="Farnesyl Diphosphate Synthase"/>
    <property type="match status" value="2"/>
</dbReference>
<dbReference type="GO" id="GO:0009611">
    <property type="term" value="P:response to wounding"/>
    <property type="evidence" value="ECO:0007669"/>
    <property type="project" value="UniProtKB-ARBA"/>
</dbReference>
<dbReference type="Gene3D" id="1.50.10.130">
    <property type="entry name" value="Terpene synthase, N-terminal domain"/>
    <property type="match status" value="1"/>
</dbReference>
<dbReference type="InterPro" id="IPR008930">
    <property type="entry name" value="Terpenoid_cyclase/PrenylTrfase"/>
</dbReference>
<comment type="caution">
    <text evidence="7">The sequence shown here is derived from an EMBL/GenBank/DDBJ whole genome shotgun (WGS) entry which is preliminary data.</text>
</comment>
<evidence type="ECO:0000313" key="7">
    <source>
        <dbReference type="EMBL" id="RYR43657.1"/>
    </source>
</evidence>
<dbReference type="InterPro" id="IPR008949">
    <property type="entry name" value="Isoprenoid_synthase_dom_sf"/>
</dbReference>
<keyword evidence="2" id="KW-0479">Metal-binding</keyword>
<dbReference type="Pfam" id="PF03936">
    <property type="entry name" value="Terpene_synth_C"/>
    <property type="match status" value="1"/>
</dbReference>
<dbReference type="STRING" id="3818.A0A445BY58"/>
<dbReference type="SFLD" id="SFLDS00005">
    <property type="entry name" value="Isoprenoid_Synthase_Type_I"/>
    <property type="match status" value="1"/>
</dbReference>
<dbReference type="GO" id="GO:0010333">
    <property type="term" value="F:terpene synthase activity"/>
    <property type="evidence" value="ECO:0007669"/>
    <property type="project" value="InterPro"/>
</dbReference>
<dbReference type="Proteomes" id="UP000289738">
    <property type="component" value="Chromosome A08"/>
</dbReference>
<feature type="domain" description="Terpene synthase N-terminal" evidence="5">
    <location>
        <begin position="157"/>
        <end position="336"/>
    </location>
</feature>
<feature type="domain" description="Terpene synthase metal-binding" evidence="6">
    <location>
        <begin position="379"/>
        <end position="619"/>
    </location>
</feature>
<evidence type="ECO:0000313" key="8">
    <source>
        <dbReference type="Proteomes" id="UP000289738"/>
    </source>
</evidence>
<sequence>MWSLYEAVQLKVHREDILGEAHDFTYNKLKSITKKLSPSLYNLFTRHFQKSNARGTATFVIWYMKLEFGTKIPCGRERVDELYFWPFVINTEPKYITFRRVVATMIQWMTMVDYTMEPFKNLSSLHRPCKASVPVMTSTQHAPSNSKRHTANFPPSIWHDTFLKYADFESVDAANENMTQQIEICKEEVKKIFLSSTNISQKLNIIDSMQRLSISYHFEREINEALEQIQNIFINNALNIEEGDLHFGLLFRLLRQKGYHILSDIFNKFKNNKGKFNETITEDVQGLWNLYEAAQLSVHGEDLLDEARDFTYTNLKSMITNNKLSTYLAKQIDQSLMLPFHKGVARIAARCYMSFYEEDPSHNKKMHQKELGNITRWWKKSDFATKVPYARERVVEAYLWPFSMSSEPKHSTHRRIVGKMTACMCLLDDTYDAYGTVEELELFTEAIKRWNINPIKSLPTCFKVVFNAVSEVVDEIESALVDAKKSTLVLKNVKQAFLNLAEAYLLEAKWCNEDYVPTYDEYKDNGAISSSLPLHIVAFVGLGEFATKEVFDWIFSDPTTIIKAVSLVGRLKDDLASHKFERERDHVASAVECCMKQYGISQEETYKLIQKEIKDFWKDINEVCLNPNNHIPKAVLECIVNLGRISEFTYANFQDRFTNGEFMKERVSELLLDPITIY</sequence>
<reference evidence="7 8" key="1">
    <citation type="submission" date="2019-01" db="EMBL/GenBank/DDBJ databases">
        <title>Sequencing of cultivated peanut Arachis hypogaea provides insights into genome evolution and oil improvement.</title>
        <authorList>
            <person name="Chen X."/>
        </authorList>
    </citation>
    <scope>NUCLEOTIDE SEQUENCE [LARGE SCALE GENOMIC DNA]</scope>
    <source>
        <strain evidence="8">cv. Fuhuasheng</strain>
        <tissue evidence="7">Leaves</tissue>
    </source>
</reference>
<dbReference type="EMBL" id="SDMP01000008">
    <property type="protein sequence ID" value="RYR43657.1"/>
    <property type="molecule type" value="Genomic_DNA"/>
</dbReference>
<protein>
    <recommendedName>
        <fullName evidence="9">Terpene synthase 2</fullName>
    </recommendedName>
</protein>
<dbReference type="GO" id="GO:0000287">
    <property type="term" value="F:magnesium ion binding"/>
    <property type="evidence" value="ECO:0007669"/>
    <property type="project" value="InterPro"/>
</dbReference>
<dbReference type="InterPro" id="IPR034741">
    <property type="entry name" value="Terpene_cyclase-like_1_C"/>
</dbReference>
<gene>
    <name evidence="7" type="ORF">Ahy_A08g040050</name>
</gene>
<evidence type="ECO:0008006" key="9">
    <source>
        <dbReference type="Google" id="ProtNLM"/>
    </source>
</evidence>
<dbReference type="GO" id="GO:0080027">
    <property type="term" value="P:response to herbivore"/>
    <property type="evidence" value="ECO:0007669"/>
    <property type="project" value="UniProtKB-ARBA"/>
</dbReference>
<dbReference type="InterPro" id="IPR044814">
    <property type="entry name" value="Terpene_cyclase_plant_C1"/>
</dbReference>
<dbReference type="AlphaFoldDB" id="A0A445BY58"/>
<evidence type="ECO:0000259" key="6">
    <source>
        <dbReference type="Pfam" id="PF03936"/>
    </source>
</evidence>
<evidence type="ECO:0000256" key="4">
    <source>
        <dbReference type="ARBA" id="ARBA00023239"/>
    </source>
</evidence>
<evidence type="ECO:0000256" key="2">
    <source>
        <dbReference type="ARBA" id="ARBA00022723"/>
    </source>
</evidence>